<dbReference type="PROSITE" id="PS50109">
    <property type="entry name" value="HIS_KIN"/>
    <property type="match status" value="1"/>
</dbReference>
<dbReference type="OrthoDB" id="9121563at2"/>
<evidence type="ECO:0000256" key="1">
    <source>
        <dbReference type="ARBA" id="ARBA00000085"/>
    </source>
</evidence>
<feature type="compositionally biased region" description="Basic and acidic residues" evidence="10">
    <location>
        <begin position="443"/>
        <end position="460"/>
    </location>
</feature>
<keyword evidence="7 13" id="KW-0418">Kinase</keyword>
<evidence type="ECO:0000259" key="12">
    <source>
        <dbReference type="PROSITE" id="PS50109"/>
    </source>
</evidence>
<dbReference type="AlphaFoldDB" id="A0A2G9C664"/>
<dbReference type="PANTHER" id="PTHR45436">
    <property type="entry name" value="SENSOR HISTIDINE KINASE YKOH"/>
    <property type="match status" value="1"/>
</dbReference>
<evidence type="ECO:0000313" key="14">
    <source>
        <dbReference type="Proteomes" id="UP000231501"/>
    </source>
</evidence>
<comment type="catalytic activity">
    <reaction evidence="1">
        <text>ATP + protein L-histidine = ADP + protein N-phospho-L-histidine.</text>
        <dbReference type="EC" id="2.7.13.3"/>
    </reaction>
</comment>
<dbReference type="PRINTS" id="PR00344">
    <property type="entry name" value="BCTRLSENSOR"/>
</dbReference>
<comment type="subcellular location">
    <subcellularLocation>
        <location evidence="2">Membrane</location>
    </subcellularLocation>
</comment>
<dbReference type="Gene3D" id="3.30.565.10">
    <property type="entry name" value="Histidine kinase-like ATPase, C-terminal domain"/>
    <property type="match status" value="1"/>
</dbReference>
<dbReference type="SUPFAM" id="SSF47384">
    <property type="entry name" value="Homodimeric domain of signal transducing histidine kinase"/>
    <property type="match status" value="1"/>
</dbReference>
<reference evidence="13 14" key="1">
    <citation type="submission" date="2017-11" db="EMBL/GenBank/DDBJ databases">
        <title>Draft genome sequence of Mitsuaria sp. HWN-4.</title>
        <authorList>
            <person name="Gundlapally S.R."/>
        </authorList>
    </citation>
    <scope>NUCLEOTIDE SEQUENCE [LARGE SCALE GENOMIC DNA]</scope>
    <source>
        <strain evidence="13 14">HWN-4</strain>
    </source>
</reference>
<keyword evidence="5" id="KW-0808">Transferase</keyword>
<dbReference type="Proteomes" id="UP000231501">
    <property type="component" value="Unassembled WGS sequence"/>
</dbReference>
<dbReference type="InterPro" id="IPR005467">
    <property type="entry name" value="His_kinase_dom"/>
</dbReference>
<keyword evidence="8 11" id="KW-1133">Transmembrane helix</keyword>
<evidence type="ECO:0000256" key="6">
    <source>
        <dbReference type="ARBA" id="ARBA00022692"/>
    </source>
</evidence>
<dbReference type="Pfam" id="PF00512">
    <property type="entry name" value="HisKA"/>
    <property type="match status" value="1"/>
</dbReference>
<sequence length="460" mass="49651">MRAESPGIRRPWRLRSTAAPTTLRTRVAAAFLLLTLLVCGAFAVAAVRIASSIEDRLIDQRLGRTADELIARERQGLEPDLPPSVTLYRGTEIPAPLRGKPPGKYTLPQDGQLVSALIRDDLGPVFVLTDRDEDFAKIEAGVYGLLGLAFVCCLGLALFLAQLTASRIVAPVTALARAVETGAAPREYPLQDSTDELGVLSRAFAAKTEAQQRYLDRERWFTGDVSHELRTPLAVMLGAAEVLKARLHGRDDMVELAERIRRTAADTSERVVAMLLLSRDPASIGAPPTAVLPLLRQEMERCRPLLKGKDVEMTLHAAPDDAGLEVPARPELAAIALGNLIRNACQFTEEGRVDIRLEAGRVVIEDTGIGIPPAVRDRIFDRFMQVDPAGAGSAGLGLAIVKRVAEHLGWTVSLEAPAHGGTRFALSFGQASTGRAGPDDGPNDGHDRRPQAPERDILPT</sequence>
<feature type="transmembrane region" description="Helical" evidence="11">
    <location>
        <begin position="140"/>
        <end position="161"/>
    </location>
</feature>
<dbReference type="CDD" id="cd00082">
    <property type="entry name" value="HisKA"/>
    <property type="match status" value="1"/>
</dbReference>
<dbReference type="RefSeq" id="WP_099862809.1">
    <property type="nucleotide sequence ID" value="NZ_PEOG01000049.1"/>
</dbReference>
<evidence type="ECO:0000256" key="10">
    <source>
        <dbReference type="SAM" id="MobiDB-lite"/>
    </source>
</evidence>
<dbReference type="SUPFAM" id="SSF55874">
    <property type="entry name" value="ATPase domain of HSP90 chaperone/DNA topoisomerase II/histidine kinase"/>
    <property type="match status" value="1"/>
</dbReference>
<feature type="region of interest" description="Disordered" evidence="10">
    <location>
        <begin position="430"/>
        <end position="460"/>
    </location>
</feature>
<name>A0A2G9C664_9BURK</name>
<keyword evidence="14" id="KW-1185">Reference proteome</keyword>
<dbReference type="SMART" id="SM00387">
    <property type="entry name" value="HATPase_c"/>
    <property type="match status" value="1"/>
</dbReference>
<dbReference type="InterPro" id="IPR050428">
    <property type="entry name" value="TCS_sensor_his_kinase"/>
</dbReference>
<dbReference type="Pfam" id="PF02518">
    <property type="entry name" value="HATPase_c"/>
    <property type="match status" value="1"/>
</dbReference>
<dbReference type="GO" id="GO:0000155">
    <property type="term" value="F:phosphorelay sensor kinase activity"/>
    <property type="evidence" value="ECO:0007669"/>
    <property type="project" value="InterPro"/>
</dbReference>
<evidence type="ECO:0000256" key="8">
    <source>
        <dbReference type="ARBA" id="ARBA00022989"/>
    </source>
</evidence>
<dbReference type="InterPro" id="IPR036890">
    <property type="entry name" value="HATPase_C_sf"/>
</dbReference>
<keyword evidence="9 11" id="KW-0472">Membrane</keyword>
<evidence type="ECO:0000256" key="4">
    <source>
        <dbReference type="ARBA" id="ARBA00022553"/>
    </source>
</evidence>
<evidence type="ECO:0000256" key="11">
    <source>
        <dbReference type="SAM" id="Phobius"/>
    </source>
</evidence>
<feature type="domain" description="Histidine kinase" evidence="12">
    <location>
        <begin position="224"/>
        <end position="432"/>
    </location>
</feature>
<proteinExistence type="predicted"/>
<dbReference type="InterPro" id="IPR004358">
    <property type="entry name" value="Sig_transdc_His_kin-like_C"/>
</dbReference>
<evidence type="ECO:0000313" key="13">
    <source>
        <dbReference type="EMBL" id="PIM51940.1"/>
    </source>
</evidence>
<dbReference type="SMART" id="SM00388">
    <property type="entry name" value="HisKA"/>
    <property type="match status" value="1"/>
</dbReference>
<accession>A0A2G9C664</accession>
<organism evidence="13 14">
    <name type="scientific">Roseateles chitinivorans</name>
    <dbReference type="NCBI Taxonomy" id="2917965"/>
    <lineage>
        <taxon>Bacteria</taxon>
        <taxon>Pseudomonadati</taxon>
        <taxon>Pseudomonadota</taxon>
        <taxon>Betaproteobacteria</taxon>
        <taxon>Burkholderiales</taxon>
        <taxon>Sphaerotilaceae</taxon>
        <taxon>Roseateles</taxon>
    </lineage>
</organism>
<gene>
    <name evidence="13" type="ORF">CS062_17080</name>
</gene>
<dbReference type="InterPro" id="IPR036097">
    <property type="entry name" value="HisK_dim/P_sf"/>
</dbReference>
<dbReference type="GO" id="GO:0005886">
    <property type="term" value="C:plasma membrane"/>
    <property type="evidence" value="ECO:0007669"/>
    <property type="project" value="TreeGrafter"/>
</dbReference>
<dbReference type="Gene3D" id="6.10.340.10">
    <property type="match status" value="1"/>
</dbReference>
<keyword evidence="6 11" id="KW-0812">Transmembrane</keyword>
<dbReference type="EC" id="2.7.13.3" evidence="3"/>
<protein>
    <recommendedName>
        <fullName evidence="3">histidine kinase</fullName>
        <ecNumber evidence="3">2.7.13.3</ecNumber>
    </recommendedName>
</protein>
<evidence type="ECO:0000256" key="9">
    <source>
        <dbReference type="ARBA" id="ARBA00023136"/>
    </source>
</evidence>
<dbReference type="InterPro" id="IPR003594">
    <property type="entry name" value="HATPase_dom"/>
</dbReference>
<evidence type="ECO:0000256" key="3">
    <source>
        <dbReference type="ARBA" id="ARBA00012438"/>
    </source>
</evidence>
<dbReference type="PANTHER" id="PTHR45436:SF16">
    <property type="entry name" value="HISTIDINE KINASE"/>
    <property type="match status" value="1"/>
</dbReference>
<dbReference type="EMBL" id="PEOG01000049">
    <property type="protein sequence ID" value="PIM51940.1"/>
    <property type="molecule type" value="Genomic_DNA"/>
</dbReference>
<evidence type="ECO:0000256" key="7">
    <source>
        <dbReference type="ARBA" id="ARBA00022777"/>
    </source>
</evidence>
<dbReference type="InterPro" id="IPR003661">
    <property type="entry name" value="HisK_dim/P_dom"/>
</dbReference>
<dbReference type="Gene3D" id="1.10.287.130">
    <property type="match status" value="1"/>
</dbReference>
<comment type="caution">
    <text evidence="13">The sequence shown here is derived from an EMBL/GenBank/DDBJ whole genome shotgun (WGS) entry which is preliminary data.</text>
</comment>
<evidence type="ECO:0000256" key="5">
    <source>
        <dbReference type="ARBA" id="ARBA00022679"/>
    </source>
</evidence>
<evidence type="ECO:0000256" key="2">
    <source>
        <dbReference type="ARBA" id="ARBA00004370"/>
    </source>
</evidence>
<keyword evidence="4" id="KW-0597">Phosphoprotein</keyword>